<organism evidence="2">
    <name type="scientific">marine sediment metagenome</name>
    <dbReference type="NCBI Taxonomy" id="412755"/>
    <lineage>
        <taxon>unclassified sequences</taxon>
        <taxon>metagenomes</taxon>
        <taxon>ecological metagenomes</taxon>
    </lineage>
</organism>
<reference evidence="2" key="1">
    <citation type="journal article" date="2014" name="Front. Microbiol.">
        <title>High frequency of phylogenetically diverse reductive dehalogenase-homologous genes in deep subseafloor sedimentary metagenomes.</title>
        <authorList>
            <person name="Kawai M."/>
            <person name="Futagami T."/>
            <person name="Toyoda A."/>
            <person name="Takaki Y."/>
            <person name="Nishi S."/>
            <person name="Hori S."/>
            <person name="Arai W."/>
            <person name="Tsubouchi T."/>
            <person name="Morono Y."/>
            <person name="Uchiyama I."/>
            <person name="Ito T."/>
            <person name="Fujiyama A."/>
            <person name="Inagaki F."/>
            <person name="Takami H."/>
        </authorList>
    </citation>
    <scope>NUCLEOTIDE SEQUENCE</scope>
    <source>
        <strain evidence="2">Expedition CK06-06</strain>
    </source>
</reference>
<gene>
    <name evidence="2" type="ORF">S01H4_14873</name>
</gene>
<proteinExistence type="predicted"/>
<dbReference type="Gene3D" id="3.40.50.150">
    <property type="entry name" value="Vaccinia Virus protein VP39"/>
    <property type="match status" value="1"/>
</dbReference>
<dbReference type="AlphaFoldDB" id="X0ZX47"/>
<dbReference type="Pfam" id="PF08241">
    <property type="entry name" value="Methyltransf_11"/>
    <property type="match status" value="1"/>
</dbReference>
<name>X0ZX47_9ZZZZ</name>
<accession>X0ZX47</accession>
<dbReference type="EMBL" id="BART01006519">
    <property type="protein sequence ID" value="GAG65038.1"/>
    <property type="molecule type" value="Genomic_DNA"/>
</dbReference>
<sequence>MAKIEPFEKYTEKYEKWFDENEYVYKSEVKAIREILPVFKNGVEIGVGSGRFAKPLGIKYGLEPSCKMRDIAKSIGIKAFDGIAEDLPFKDNVYYVVLMVTTLCFLDDVDKAFKEVHRVLKKGGFFINGFV</sequence>
<dbReference type="SUPFAM" id="SSF53335">
    <property type="entry name" value="S-adenosyl-L-methionine-dependent methyltransferases"/>
    <property type="match status" value="1"/>
</dbReference>
<dbReference type="GO" id="GO:0008757">
    <property type="term" value="F:S-adenosylmethionine-dependent methyltransferase activity"/>
    <property type="evidence" value="ECO:0007669"/>
    <property type="project" value="InterPro"/>
</dbReference>
<comment type="caution">
    <text evidence="2">The sequence shown here is derived from an EMBL/GenBank/DDBJ whole genome shotgun (WGS) entry which is preliminary data.</text>
</comment>
<feature type="non-terminal residue" evidence="2">
    <location>
        <position position="131"/>
    </location>
</feature>
<dbReference type="InterPro" id="IPR029063">
    <property type="entry name" value="SAM-dependent_MTases_sf"/>
</dbReference>
<dbReference type="InterPro" id="IPR013216">
    <property type="entry name" value="Methyltransf_11"/>
</dbReference>
<feature type="domain" description="Methyltransferase type 11" evidence="1">
    <location>
        <begin position="43"/>
        <end position="127"/>
    </location>
</feature>
<protein>
    <recommendedName>
        <fullName evidence="1">Methyltransferase type 11 domain-containing protein</fullName>
    </recommendedName>
</protein>
<evidence type="ECO:0000259" key="1">
    <source>
        <dbReference type="Pfam" id="PF08241"/>
    </source>
</evidence>
<evidence type="ECO:0000313" key="2">
    <source>
        <dbReference type="EMBL" id="GAG65038.1"/>
    </source>
</evidence>
<dbReference type="CDD" id="cd02440">
    <property type="entry name" value="AdoMet_MTases"/>
    <property type="match status" value="1"/>
</dbReference>